<feature type="domain" description="Outer membrane protein beta-barrel" evidence="8">
    <location>
        <begin position="417"/>
        <end position="642"/>
    </location>
</feature>
<dbReference type="GO" id="GO:0009279">
    <property type="term" value="C:cell outer membrane"/>
    <property type="evidence" value="ECO:0007669"/>
    <property type="project" value="UniProtKB-SubCell"/>
</dbReference>
<name>A0A212JQS3_9BACT</name>
<evidence type="ECO:0000256" key="1">
    <source>
        <dbReference type="ARBA" id="ARBA00004571"/>
    </source>
</evidence>
<dbReference type="InterPro" id="IPR041700">
    <property type="entry name" value="OMP_b-brl_3"/>
</dbReference>
<keyword evidence="3" id="KW-1134">Transmembrane beta strand</keyword>
<keyword evidence="7" id="KW-0998">Cell outer membrane</keyword>
<reference evidence="9" key="1">
    <citation type="submission" date="2016-04" db="EMBL/GenBank/DDBJ databases">
        <authorList>
            <person name="Evans L.H."/>
            <person name="Alamgir A."/>
            <person name="Owens N."/>
            <person name="Weber N.D."/>
            <person name="Virtaneva K."/>
            <person name="Barbian K."/>
            <person name="Babar A."/>
            <person name="Rosenke K."/>
        </authorList>
    </citation>
    <scope>NUCLEOTIDE SEQUENCE</scope>
    <source>
        <strain evidence="9">86-2</strain>
    </source>
</reference>
<protein>
    <recommendedName>
        <fullName evidence="8">Outer membrane protein beta-barrel domain-containing protein</fullName>
    </recommendedName>
</protein>
<evidence type="ECO:0000256" key="2">
    <source>
        <dbReference type="ARBA" id="ARBA00022448"/>
    </source>
</evidence>
<evidence type="ECO:0000256" key="7">
    <source>
        <dbReference type="ARBA" id="ARBA00023237"/>
    </source>
</evidence>
<dbReference type="InterPro" id="IPR008969">
    <property type="entry name" value="CarboxyPept-like_regulatory"/>
</dbReference>
<evidence type="ECO:0000259" key="8">
    <source>
        <dbReference type="Pfam" id="PF14905"/>
    </source>
</evidence>
<dbReference type="Gene3D" id="2.40.170.20">
    <property type="entry name" value="TonB-dependent receptor, beta-barrel domain"/>
    <property type="match status" value="1"/>
</dbReference>
<dbReference type="GO" id="GO:0015344">
    <property type="term" value="F:siderophore uptake transmembrane transporter activity"/>
    <property type="evidence" value="ECO:0007669"/>
    <property type="project" value="TreeGrafter"/>
</dbReference>
<dbReference type="Pfam" id="PF14905">
    <property type="entry name" value="OMP_b-brl_3"/>
    <property type="match status" value="1"/>
</dbReference>
<dbReference type="SUPFAM" id="SSF49464">
    <property type="entry name" value="Carboxypeptidase regulatory domain-like"/>
    <property type="match status" value="1"/>
</dbReference>
<dbReference type="EMBL" id="FLUL01000001">
    <property type="protein sequence ID" value="SBW01799.1"/>
    <property type="molecule type" value="Genomic_DNA"/>
</dbReference>
<sequence length="767" mass="87699">MKAILSLLLLIIVSISVSAIDIKGRIVDLKTKQPIEFATTVLLKVDSTYITGSQTDTTGLFLIAGQFQKQDYILKASYMGYRTTFIKINNLTTHIDLGDIEIQEDAKTLGEVIVTGNRIINKIDRQILMPDSMQVKTSVSAFDLLSNMAIPRLNIDAVNRTIKISNQEVQLRINGVRASVQEVAALRSQDILRVEFFEDPGVRFGNENVGAVLNLIVDRQKNYGGYVFADGRNSPYVGFGNDNLTFKTNYKASEFGLNYFINYRSYDKRWSDQTETLNFPNNPITREQKGIYAPMDYQYQYLNLSYNLTSPDKYVFNVLFKNQFYNYKNQSTQKILYSNSLNKTLSSSRNKGNEYTPVLDIYFKRELKNKQSLAVNLVGTYIGSNSDRRYKETEDGEVLSDIFNKIDGNKYSLIGEAVYEKQFENLSFSSGIKHTQGFADNTYEGGANTITKMKNAESYLYAQIQGKIAKKLGYTIGIGGTRLFFKEGKKDATYYTFRPSVQLSYPLNDNFSLKYSFIVNTRTPSLGQLSGVEQQTDTYQISRGNPNLKPYNLYNNRLTLSYNKGIFDISTVIGYMYFDKLIVDAFSIEGDKVISFSDNHKGEHYLFLNGDVTLRLIKDIWTVTGWFGVHRDIFKSNYGNTHVHNFMHGGARSNLIYKNCLLTMGMYTRYKELWGETIWYGEDWNYIEAGYKYKEAQLSVGMSYPFKDYWSAGSRNVSNIKPSTSWSYIKENGHMLYLRFSWNVSFGRKHEAGKKSLENSDSDKGIL</sequence>
<dbReference type="InterPro" id="IPR039426">
    <property type="entry name" value="TonB-dep_rcpt-like"/>
</dbReference>
<evidence type="ECO:0000256" key="5">
    <source>
        <dbReference type="ARBA" id="ARBA00022729"/>
    </source>
</evidence>
<dbReference type="SUPFAM" id="SSF56935">
    <property type="entry name" value="Porins"/>
    <property type="match status" value="1"/>
</dbReference>
<dbReference type="GO" id="GO:0044718">
    <property type="term" value="P:siderophore transmembrane transport"/>
    <property type="evidence" value="ECO:0007669"/>
    <property type="project" value="TreeGrafter"/>
</dbReference>
<proteinExistence type="predicted"/>
<accession>A0A212JQS3</accession>
<dbReference type="PANTHER" id="PTHR30069:SF29">
    <property type="entry name" value="HEMOGLOBIN AND HEMOGLOBIN-HAPTOGLOBIN-BINDING PROTEIN 1-RELATED"/>
    <property type="match status" value="1"/>
</dbReference>
<dbReference type="Pfam" id="PF13715">
    <property type="entry name" value="CarbopepD_reg_2"/>
    <property type="match status" value="1"/>
</dbReference>
<keyword evidence="5" id="KW-0732">Signal</keyword>
<keyword evidence="2" id="KW-0813">Transport</keyword>
<comment type="subcellular location">
    <subcellularLocation>
        <location evidence="1">Cell outer membrane</location>
        <topology evidence="1">Multi-pass membrane protein</topology>
    </subcellularLocation>
</comment>
<dbReference type="PANTHER" id="PTHR30069">
    <property type="entry name" value="TONB-DEPENDENT OUTER MEMBRANE RECEPTOR"/>
    <property type="match status" value="1"/>
</dbReference>
<keyword evidence="6" id="KW-0472">Membrane</keyword>
<evidence type="ECO:0000256" key="3">
    <source>
        <dbReference type="ARBA" id="ARBA00022452"/>
    </source>
</evidence>
<keyword evidence="4" id="KW-0812">Transmembrane</keyword>
<evidence type="ECO:0000313" key="9">
    <source>
        <dbReference type="EMBL" id="SBW01799.1"/>
    </source>
</evidence>
<evidence type="ECO:0000256" key="4">
    <source>
        <dbReference type="ARBA" id="ARBA00022692"/>
    </source>
</evidence>
<dbReference type="RefSeq" id="WP_296949693.1">
    <property type="nucleotide sequence ID" value="NZ_LT599021.1"/>
</dbReference>
<gene>
    <name evidence="9" type="ORF">KL86DYS2_12120</name>
</gene>
<organism evidence="9">
    <name type="scientific">uncultured Dysgonomonas sp</name>
    <dbReference type="NCBI Taxonomy" id="206096"/>
    <lineage>
        <taxon>Bacteria</taxon>
        <taxon>Pseudomonadati</taxon>
        <taxon>Bacteroidota</taxon>
        <taxon>Bacteroidia</taxon>
        <taxon>Bacteroidales</taxon>
        <taxon>Dysgonomonadaceae</taxon>
        <taxon>Dysgonomonas</taxon>
        <taxon>environmental samples</taxon>
    </lineage>
</organism>
<dbReference type="AlphaFoldDB" id="A0A212JQS3"/>
<dbReference type="InterPro" id="IPR036942">
    <property type="entry name" value="Beta-barrel_TonB_sf"/>
</dbReference>
<evidence type="ECO:0000256" key="6">
    <source>
        <dbReference type="ARBA" id="ARBA00023136"/>
    </source>
</evidence>